<evidence type="ECO:0000313" key="3">
    <source>
        <dbReference type="Proteomes" id="UP000015388"/>
    </source>
</evidence>
<evidence type="ECO:0000313" key="2">
    <source>
        <dbReference type="EMBL" id="AGS36038.1"/>
    </source>
</evidence>
<dbReference type="Pfam" id="PF03090">
    <property type="entry name" value="Replicase"/>
    <property type="match status" value="1"/>
</dbReference>
<gene>
    <name evidence="2" type="ORF">B841_12966</name>
</gene>
<keyword evidence="3" id="KW-1185">Reference proteome</keyword>
<name>S5TN10_9CORY</name>
<dbReference type="Proteomes" id="UP000015388">
    <property type="component" value="Plasmid pCmaris1"/>
</dbReference>
<dbReference type="AlphaFoldDB" id="S5TN10"/>
<organism evidence="2 3">
    <name type="scientific">Corynebacterium maris DSM 45190</name>
    <dbReference type="NCBI Taxonomy" id="1224163"/>
    <lineage>
        <taxon>Bacteria</taxon>
        <taxon>Bacillati</taxon>
        <taxon>Actinomycetota</taxon>
        <taxon>Actinomycetes</taxon>
        <taxon>Mycobacteriales</taxon>
        <taxon>Corynebacteriaceae</taxon>
        <taxon>Corynebacterium</taxon>
    </lineage>
</organism>
<evidence type="ECO:0000256" key="1">
    <source>
        <dbReference type="SAM" id="MobiDB-lite"/>
    </source>
</evidence>
<reference evidence="2 3" key="1">
    <citation type="submission" date="2012-11" db="EMBL/GenBank/DDBJ databases">
        <title>The complete genome sequence of Corynebacterium maris Coryn-1 (=DSM 45190).</title>
        <authorList>
            <person name="Schaffert L."/>
            <person name="Albersmeier A."/>
            <person name="Kalinowski J."/>
            <person name="Ruckert C."/>
        </authorList>
    </citation>
    <scope>NUCLEOTIDE SEQUENCE [LARGE SCALE GENOMIC DNA]</scope>
    <source>
        <strain evidence="3">Coryn-1</strain>
        <plasmid evidence="3">Plasmid pCmaris1</plasmid>
    </source>
</reference>
<dbReference type="KEGG" id="cmd:B841_12966"/>
<dbReference type="RefSeq" id="WP_020935840.1">
    <property type="nucleotide sequence ID" value="NC_021920.1"/>
</dbReference>
<accession>S5TN10</accession>
<feature type="region of interest" description="Disordered" evidence="1">
    <location>
        <begin position="392"/>
        <end position="417"/>
    </location>
</feature>
<evidence type="ECO:0008006" key="4">
    <source>
        <dbReference type="Google" id="ProtNLM"/>
    </source>
</evidence>
<proteinExistence type="predicted"/>
<dbReference type="eggNOG" id="COG2197">
    <property type="taxonomic scope" value="Bacteria"/>
</dbReference>
<sequence>MPVTSDDPAPSLWSGTRRYTTEADYRGQLEAWFNAQMVTHTTGELSDRGWCHHDAEILLDHLGRDSLHCARDRSSITKAWSTTRDKHGRRTPLVWPRERAHLAEYIHFTNPSFAAVIVIDVDHVGAPGGRPSDLSLDVADKVAKLAHFNLGPNWIGINPESGKSQLIWYIDPVYRTQGTSSKPWALLEALHAELQGYFEADKNFAHGWSRNPIYTGDNLGAYCWYAQHHEVFHMRLLSAGLWMLQGETVATIEDKGVDDRKHTQRFSSGRELINAARTNTERARQARDVLAGLEDDDLSDAFAAADPDVIDGVRVVWQSPGRAQRDVTAFRHALKTGGKLHRAGKKMTDDAIIDAYRQAYEVAHSVGADGRAREEPPMKDLRSLARRVRGYVSSNKRSSDAGATEGPATGYKMSSSERKALATLGRRGGKKAAERWKDPDSAYVKDLSQKLARANKRRAAGGRSKAYEIAAYFDRVYEQTDSYPLVSDAAQEFNVSNRTVQRALEKAGIELPTGRRGKGDRP</sequence>
<dbReference type="PATRIC" id="fig|1224163.3.peg.2592"/>
<dbReference type="EMBL" id="CP003925">
    <property type="protein sequence ID" value="AGS36038.1"/>
    <property type="molecule type" value="Genomic_DNA"/>
</dbReference>
<keyword evidence="2" id="KW-0614">Plasmid</keyword>
<geneLocation type="plasmid" evidence="2 3">
    <name>pCmaris1</name>
</geneLocation>
<dbReference type="InterPro" id="IPR004322">
    <property type="entry name" value="Plasmid_replicase_bac"/>
</dbReference>
<protein>
    <recommendedName>
        <fullName evidence="4">RepA protein</fullName>
    </recommendedName>
</protein>
<dbReference type="HOGENOM" id="CLU_039602_0_0_11"/>